<dbReference type="CDD" id="cd00028">
    <property type="entry name" value="B_lectin"/>
    <property type="match status" value="1"/>
</dbReference>
<reference evidence="16 17" key="1">
    <citation type="submission" date="2024-01" db="EMBL/GenBank/DDBJ databases">
        <title>Genome assemblies of Stephania.</title>
        <authorList>
            <person name="Yang L."/>
        </authorList>
    </citation>
    <scope>NUCLEOTIDE SEQUENCE [LARGE SCALE GENOMIC DNA]</scope>
    <source>
        <strain evidence="16">JXDWG</strain>
        <tissue evidence="16">Leaf</tissue>
    </source>
</reference>
<dbReference type="PROSITE" id="PS50948">
    <property type="entry name" value="PAN"/>
    <property type="match status" value="1"/>
</dbReference>
<dbReference type="FunFam" id="2.90.10.10:FF:000004">
    <property type="entry name" value="G-type lectin S-receptor-like serine/threonine-protein kinase"/>
    <property type="match status" value="1"/>
</dbReference>
<dbReference type="PANTHER" id="PTHR32444:SF118">
    <property type="entry name" value="OS09G0551150 PROTEIN"/>
    <property type="match status" value="1"/>
</dbReference>
<dbReference type="AlphaFoldDB" id="A0AAP0PAK2"/>
<dbReference type="EC" id="2.7.11.1" evidence="11"/>
<feature type="transmembrane region" description="Helical" evidence="12">
    <location>
        <begin position="449"/>
        <end position="471"/>
    </location>
</feature>
<organism evidence="16 17">
    <name type="scientific">Stephania cephalantha</name>
    <dbReference type="NCBI Taxonomy" id="152367"/>
    <lineage>
        <taxon>Eukaryota</taxon>
        <taxon>Viridiplantae</taxon>
        <taxon>Streptophyta</taxon>
        <taxon>Embryophyta</taxon>
        <taxon>Tracheophyta</taxon>
        <taxon>Spermatophyta</taxon>
        <taxon>Magnoliopsida</taxon>
        <taxon>Ranunculales</taxon>
        <taxon>Menispermaceae</taxon>
        <taxon>Menispermoideae</taxon>
        <taxon>Cissampelideae</taxon>
        <taxon>Stephania</taxon>
    </lineage>
</organism>
<dbReference type="EMBL" id="JBBNAG010000005">
    <property type="protein sequence ID" value="KAK9133691.1"/>
    <property type="molecule type" value="Genomic_DNA"/>
</dbReference>
<keyword evidence="12" id="KW-1133">Transmembrane helix</keyword>
<dbReference type="PANTHER" id="PTHR32444">
    <property type="entry name" value="BULB-TYPE LECTIN DOMAIN-CONTAINING PROTEIN"/>
    <property type="match status" value="1"/>
</dbReference>
<dbReference type="Pfam" id="PF07714">
    <property type="entry name" value="PK_Tyr_Ser-Thr"/>
    <property type="match status" value="2"/>
</dbReference>
<keyword evidence="12" id="KW-0472">Membrane</keyword>
<dbReference type="PIRSF" id="PIRSF000641">
    <property type="entry name" value="SRK"/>
    <property type="match status" value="1"/>
</dbReference>
<evidence type="ECO:0000259" key="15">
    <source>
        <dbReference type="PROSITE" id="PS50948"/>
    </source>
</evidence>
<evidence type="ECO:0000256" key="11">
    <source>
        <dbReference type="PIRNR" id="PIRNR000641"/>
    </source>
</evidence>
<dbReference type="Proteomes" id="UP001419268">
    <property type="component" value="Unassembled WGS sequence"/>
</dbReference>
<dbReference type="GO" id="GO:0004674">
    <property type="term" value="F:protein serine/threonine kinase activity"/>
    <property type="evidence" value="ECO:0007669"/>
    <property type="project" value="UniProtKB-KW"/>
</dbReference>
<dbReference type="GO" id="GO:0005524">
    <property type="term" value="F:ATP binding"/>
    <property type="evidence" value="ECO:0007669"/>
    <property type="project" value="UniProtKB-KW"/>
</dbReference>
<dbReference type="PROSITE" id="PS50011">
    <property type="entry name" value="PROTEIN_KINASE_DOM"/>
    <property type="match status" value="1"/>
</dbReference>
<evidence type="ECO:0000256" key="1">
    <source>
        <dbReference type="ARBA" id="ARBA00022527"/>
    </source>
</evidence>
<dbReference type="SUPFAM" id="SSF51110">
    <property type="entry name" value="alpha-D-mannose-specific plant lectins"/>
    <property type="match status" value="1"/>
</dbReference>
<dbReference type="FunFam" id="3.30.200.20:FF:000195">
    <property type="entry name" value="G-type lectin S-receptor-like serine/threonine-protein kinase"/>
    <property type="match status" value="1"/>
</dbReference>
<dbReference type="Gene3D" id="1.10.510.10">
    <property type="entry name" value="Transferase(Phosphotransferase) domain 1"/>
    <property type="match status" value="1"/>
</dbReference>
<evidence type="ECO:0000256" key="2">
    <source>
        <dbReference type="ARBA" id="ARBA00022679"/>
    </source>
</evidence>
<dbReference type="InterPro" id="IPR003609">
    <property type="entry name" value="Pan_app"/>
</dbReference>
<evidence type="ECO:0000256" key="9">
    <source>
        <dbReference type="ARBA" id="ARBA00047899"/>
    </source>
</evidence>
<dbReference type="InterPro" id="IPR000858">
    <property type="entry name" value="S_locus_glycoprot_dom"/>
</dbReference>
<evidence type="ECO:0000256" key="4">
    <source>
        <dbReference type="ARBA" id="ARBA00022741"/>
    </source>
</evidence>
<dbReference type="CDD" id="cd01098">
    <property type="entry name" value="PAN_AP_plant"/>
    <property type="match status" value="1"/>
</dbReference>
<dbReference type="InterPro" id="IPR024171">
    <property type="entry name" value="SRK-like_kinase"/>
</dbReference>
<keyword evidence="7" id="KW-1015">Disulfide bond</keyword>
<evidence type="ECO:0000256" key="3">
    <source>
        <dbReference type="ARBA" id="ARBA00022729"/>
    </source>
</evidence>
<name>A0AAP0PAK2_9MAGN</name>
<keyword evidence="5 11" id="KW-0418">Kinase</keyword>
<keyword evidence="4 11" id="KW-0547">Nucleotide-binding</keyword>
<feature type="domain" description="Protein kinase" evidence="13">
    <location>
        <begin position="504"/>
        <end position="725"/>
    </location>
</feature>
<dbReference type="InterPro" id="IPR011009">
    <property type="entry name" value="Kinase-like_dom_sf"/>
</dbReference>
<keyword evidence="17" id="KW-1185">Reference proteome</keyword>
<comment type="caution">
    <text evidence="16">The sequence shown here is derived from an EMBL/GenBank/DDBJ whole genome shotgun (WGS) entry which is preliminary data.</text>
</comment>
<dbReference type="Gene3D" id="3.30.200.20">
    <property type="entry name" value="Phosphorylase Kinase, domain 1"/>
    <property type="match status" value="1"/>
</dbReference>
<sequence length="725" mass="80367">MIEPVKQCNCIKKWFPQRGTATDFTMEGLFIIITFFFNFISLCTLSSATDTLTLNQSLSDGQTLVSSDQNFELGFFKPGKSHDRYVGIWFKNITQTVVWVANREDPLTDSSGVLTARSDGNIVILNGSNRMIWFSNLSTEVKNPVAQLLTTGNLVIKDGNEGNSGAYIWQSFDHPCNTLLLGVNNSRHSALTSWKSADDPSIGDFSYGVEYDGLPQLILKQGSIKKFRSGPWNGLLFSGLPFFLYNPVFNPSFVSAANESGSVSKMIVLNQSGLLQRFTWNDQRREWTHLFTVPEGDCDRYGHCGANSICSADKKQVCECLQGFTPKSPQAWQMKNWSDGCIRRTQLDCGERDGFLPIQKVKLPDVLRISTMNLLSLDECKLECSKNCSCAACANSDFSEGGRGCVLWFGDLIDIRQITDVGVQDLHLRLSASDLASIKKNHKKRAPRLIIIILSIGVLALLLALVILCYLKKRRKKGVDESQSEDLDLPLFDWSTIVTVTSNFSYLNKIGEGGFGPVYKGVLVEGQEIAVKRLSIDSGQGITEFKNEVSLISNLQHRNLVKLLGCCIHRNEKLLIYDGYMSPEYALEGFFSTKSDVFSFGVVMLEIVSGKKNRGFGNSVEEHNLLGNTWTLWSEGVPLKIMDTALEESCIPSEVLKCIQVGLLCVQQLPKDRPSVASVVSMLSSETASLPQPILPGYFTETSIDIVREESHSENGVTITLLGGR</sequence>
<dbReference type="GO" id="GO:0048544">
    <property type="term" value="P:recognition of pollen"/>
    <property type="evidence" value="ECO:0007669"/>
    <property type="project" value="InterPro"/>
</dbReference>
<feature type="domain" description="Bulb-type lectin" evidence="14">
    <location>
        <begin position="49"/>
        <end position="169"/>
    </location>
</feature>
<dbReference type="SUPFAM" id="SSF56112">
    <property type="entry name" value="Protein kinase-like (PK-like)"/>
    <property type="match status" value="1"/>
</dbReference>
<evidence type="ECO:0000256" key="5">
    <source>
        <dbReference type="ARBA" id="ARBA00022777"/>
    </source>
</evidence>
<keyword evidence="12" id="KW-0812">Transmembrane</keyword>
<dbReference type="Gene3D" id="3.50.4.10">
    <property type="entry name" value="Hepatocyte Growth Factor"/>
    <property type="match status" value="1"/>
</dbReference>
<gene>
    <name evidence="16" type="ORF">Scep_013219</name>
</gene>
<keyword evidence="1 11" id="KW-0723">Serine/threonine-protein kinase</keyword>
<dbReference type="Pfam" id="PF01453">
    <property type="entry name" value="B_lectin"/>
    <property type="match status" value="1"/>
</dbReference>
<evidence type="ECO:0000256" key="7">
    <source>
        <dbReference type="ARBA" id="ARBA00023157"/>
    </source>
</evidence>
<feature type="transmembrane region" description="Helical" evidence="12">
    <location>
        <begin position="28"/>
        <end position="48"/>
    </location>
</feature>
<evidence type="ECO:0000259" key="14">
    <source>
        <dbReference type="PROSITE" id="PS50927"/>
    </source>
</evidence>
<dbReference type="InterPro" id="IPR000719">
    <property type="entry name" value="Prot_kinase_dom"/>
</dbReference>
<dbReference type="InterPro" id="IPR001480">
    <property type="entry name" value="Bulb-type_lectin_dom"/>
</dbReference>
<comment type="catalytic activity">
    <reaction evidence="9 11">
        <text>L-threonyl-[protein] + ATP = O-phospho-L-threonyl-[protein] + ADP + H(+)</text>
        <dbReference type="Rhea" id="RHEA:46608"/>
        <dbReference type="Rhea" id="RHEA-COMP:11060"/>
        <dbReference type="Rhea" id="RHEA-COMP:11605"/>
        <dbReference type="ChEBI" id="CHEBI:15378"/>
        <dbReference type="ChEBI" id="CHEBI:30013"/>
        <dbReference type="ChEBI" id="CHEBI:30616"/>
        <dbReference type="ChEBI" id="CHEBI:61977"/>
        <dbReference type="ChEBI" id="CHEBI:456216"/>
        <dbReference type="EC" id="2.7.11.1"/>
    </reaction>
</comment>
<dbReference type="Pfam" id="PF00954">
    <property type="entry name" value="S_locus_glycop"/>
    <property type="match status" value="1"/>
</dbReference>
<dbReference type="InterPro" id="IPR001245">
    <property type="entry name" value="Ser-Thr/Tyr_kinase_cat_dom"/>
</dbReference>
<keyword evidence="3" id="KW-0732">Signal</keyword>
<evidence type="ECO:0000313" key="17">
    <source>
        <dbReference type="Proteomes" id="UP001419268"/>
    </source>
</evidence>
<evidence type="ECO:0000256" key="6">
    <source>
        <dbReference type="ARBA" id="ARBA00022840"/>
    </source>
</evidence>
<comment type="similarity">
    <text evidence="11">Belongs to the protein kinase superfamily. Ser/Thr protein kinase family.</text>
</comment>
<dbReference type="Pfam" id="PF08276">
    <property type="entry name" value="PAN_2"/>
    <property type="match status" value="1"/>
</dbReference>
<dbReference type="SMART" id="SM00108">
    <property type="entry name" value="B_lectin"/>
    <property type="match status" value="1"/>
</dbReference>
<evidence type="ECO:0000256" key="10">
    <source>
        <dbReference type="ARBA" id="ARBA00048679"/>
    </source>
</evidence>
<proteinExistence type="inferred from homology"/>
<evidence type="ECO:0000313" key="16">
    <source>
        <dbReference type="EMBL" id="KAK9133691.1"/>
    </source>
</evidence>
<evidence type="ECO:0000259" key="13">
    <source>
        <dbReference type="PROSITE" id="PS50011"/>
    </source>
</evidence>
<keyword evidence="6 11" id="KW-0067">ATP-binding</keyword>
<comment type="catalytic activity">
    <reaction evidence="10 11">
        <text>L-seryl-[protein] + ATP = O-phospho-L-seryl-[protein] + ADP + H(+)</text>
        <dbReference type="Rhea" id="RHEA:17989"/>
        <dbReference type="Rhea" id="RHEA-COMP:9863"/>
        <dbReference type="Rhea" id="RHEA-COMP:11604"/>
        <dbReference type="ChEBI" id="CHEBI:15378"/>
        <dbReference type="ChEBI" id="CHEBI:29999"/>
        <dbReference type="ChEBI" id="CHEBI:30616"/>
        <dbReference type="ChEBI" id="CHEBI:83421"/>
        <dbReference type="ChEBI" id="CHEBI:456216"/>
        <dbReference type="EC" id="2.7.11.1"/>
    </reaction>
</comment>
<feature type="domain" description="Apple" evidence="15">
    <location>
        <begin position="349"/>
        <end position="431"/>
    </location>
</feature>
<dbReference type="InterPro" id="IPR036426">
    <property type="entry name" value="Bulb-type_lectin_dom_sf"/>
</dbReference>
<keyword evidence="8" id="KW-0325">Glycoprotein</keyword>
<evidence type="ECO:0000256" key="8">
    <source>
        <dbReference type="ARBA" id="ARBA00023180"/>
    </source>
</evidence>
<dbReference type="PROSITE" id="PS50927">
    <property type="entry name" value="BULB_LECTIN"/>
    <property type="match status" value="1"/>
</dbReference>
<accession>A0AAP0PAK2</accession>
<keyword evidence="2 11" id="KW-0808">Transferase</keyword>
<dbReference type="SMART" id="SM00473">
    <property type="entry name" value="PAN_AP"/>
    <property type="match status" value="1"/>
</dbReference>
<protein>
    <recommendedName>
        <fullName evidence="11">Receptor-like serine/threonine-protein kinase</fullName>
        <ecNumber evidence="11">2.7.11.1</ecNumber>
    </recommendedName>
</protein>
<evidence type="ECO:0000256" key="12">
    <source>
        <dbReference type="SAM" id="Phobius"/>
    </source>
</evidence>
<dbReference type="Gene3D" id="2.90.10.10">
    <property type="entry name" value="Bulb-type lectin domain"/>
    <property type="match status" value="1"/>
</dbReference>